<dbReference type="Gene3D" id="3.40.50.720">
    <property type="entry name" value="NAD(P)-binding Rossmann-like Domain"/>
    <property type="match status" value="1"/>
</dbReference>
<dbReference type="Gene3D" id="3.30.360.10">
    <property type="entry name" value="Dihydrodipicolinate Reductase, domain 2"/>
    <property type="match status" value="1"/>
</dbReference>
<accession>A0A6G4CRM1</accession>
<evidence type="ECO:0000259" key="2">
    <source>
        <dbReference type="Pfam" id="PF22725"/>
    </source>
</evidence>
<proteinExistence type="predicted"/>
<dbReference type="AlphaFoldDB" id="A0A6G4CRM1"/>
<dbReference type="SUPFAM" id="SSF51735">
    <property type="entry name" value="NAD(P)-binding Rossmann-fold domains"/>
    <property type="match status" value="1"/>
</dbReference>
<evidence type="ECO:0000313" key="3">
    <source>
        <dbReference type="EMBL" id="NEZ75901.1"/>
    </source>
</evidence>
<name>A0A6G4CRM1_CLOBO</name>
<dbReference type="EMBL" id="SGKT01000023">
    <property type="protein sequence ID" value="NEZ75901.1"/>
    <property type="molecule type" value="Genomic_DNA"/>
</dbReference>
<dbReference type="InterPro" id="IPR055170">
    <property type="entry name" value="GFO_IDH_MocA-like_dom"/>
</dbReference>
<comment type="caution">
    <text evidence="3">The sequence shown here is derived from an EMBL/GenBank/DDBJ whole genome shotgun (WGS) entry which is preliminary data.</text>
</comment>
<dbReference type="Pfam" id="PF22725">
    <property type="entry name" value="GFO_IDH_MocA_C3"/>
    <property type="match status" value="1"/>
</dbReference>
<feature type="domain" description="Gfo/Idh/MocA-like oxidoreductase N-terminal" evidence="1">
    <location>
        <begin position="2"/>
        <end position="120"/>
    </location>
</feature>
<dbReference type="InterPro" id="IPR000683">
    <property type="entry name" value="Gfo/Idh/MocA-like_OxRdtase_N"/>
</dbReference>
<dbReference type="Pfam" id="PF01408">
    <property type="entry name" value="GFO_IDH_MocA"/>
    <property type="match status" value="1"/>
</dbReference>
<dbReference type="GO" id="GO:0000166">
    <property type="term" value="F:nucleotide binding"/>
    <property type="evidence" value="ECO:0007669"/>
    <property type="project" value="InterPro"/>
</dbReference>
<reference evidence="3" key="1">
    <citation type="submission" date="2019-02" db="EMBL/GenBank/DDBJ databases">
        <title>Genome sequencing of Clostridium botulinum clinical isolates.</title>
        <authorList>
            <person name="Brunt J."/>
            <person name="Van Vliet A.H.M."/>
            <person name="Stringer S.C."/>
            <person name="Grant K.A."/>
            <person name="Carter A.C."/>
            <person name="Peck M.W."/>
        </authorList>
    </citation>
    <scope>NUCLEOTIDE SEQUENCE</scope>
    <source>
        <strain evidence="3">H114400598</strain>
    </source>
</reference>
<feature type="domain" description="GFO/IDH/MocA-like oxidoreductase" evidence="2">
    <location>
        <begin position="139"/>
        <end position="247"/>
    </location>
</feature>
<gene>
    <name evidence="3" type="ORF">EXM56_11315</name>
</gene>
<dbReference type="SUPFAM" id="SSF55347">
    <property type="entry name" value="Glyceraldehyde-3-phosphate dehydrogenase-like, C-terminal domain"/>
    <property type="match status" value="1"/>
</dbReference>
<organism evidence="3">
    <name type="scientific">Clostridium botulinum</name>
    <dbReference type="NCBI Taxonomy" id="1491"/>
    <lineage>
        <taxon>Bacteria</taxon>
        <taxon>Bacillati</taxon>
        <taxon>Bacillota</taxon>
        <taxon>Clostridia</taxon>
        <taxon>Eubacteriales</taxon>
        <taxon>Clostridiaceae</taxon>
        <taxon>Clostridium</taxon>
    </lineage>
</organism>
<dbReference type="PANTHER" id="PTHR43054:SF1">
    <property type="entry name" value="SCYLLO-INOSITOL 2-DEHYDROGENASE (NADP(+)) IOLU"/>
    <property type="match status" value="1"/>
</dbReference>
<dbReference type="InterPro" id="IPR036291">
    <property type="entry name" value="NAD(P)-bd_dom_sf"/>
</dbReference>
<dbReference type="PANTHER" id="PTHR43054">
    <property type="match status" value="1"/>
</dbReference>
<evidence type="ECO:0000259" key="1">
    <source>
        <dbReference type="Pfam" id="PF01408"/>
    </source>
</evidence>
<protein>
    <submittedName>
        <fullName evidence="3">Gfo/Idh/MocA family oxidoreductase</fullName>
    </submittedName>
</protein>
<sequence>MIRFGVVGTSCITEEFIRCAELLEDFQLTAIYSRTEERAKKFGSKYSVSKIFTDINKMAESNCIDAVYIASPNSFHASQAKIFLENKKHVMCEKPITSNLRQLEEIINIAKENKVALMEGMKSSFLPNFYVVKNNLHKVGKIRRYFSSYCQYSSRYDKYKAGENPNTFNPKFSNGSLMDIGIYCIYPLVHLFGEPKNICATGVLLESGVDGEGSLILTYEDMDAVIMHSKIANSSIPSEIQGENGNIIIDKIHTPENIRIAYKNGEIEDITASQSKDTMYYEAKEFVEIIKSGKLESSINSYSTSKIVMRILQKARKQMGVVFPADL</sequence>